<dbReference type="Proteomes" id="UP001169069">
    <property type="component" value="Unassembled WGS sequence"/>
</dbReference>
<organism evidence="1 2">
    <name type="scientific">Sulfurovum zhangzhouensis</name>
    <dbReference type="NCBI Taxonomy" id="3019067"/>
    <lineage>
        <taxon>Bacteria</taxon>
        <taxon>Pseudomonadati</taxon>
        <taxon>Campylobacterota</taxon>
        <taxon>Epsilonproteobacteria</taxon>
        <taxon>Campylobacterales</taxon>
        <taxon>Sulfurovaceae</taxon>
        <taxon>Sulfurovum</taxon>
    </lineage>
</organism>
<proteinExistence type="predicted"/>
<comment type="caution">
    <text evidence="1">The sequence shown here is derived from an EMBL/GenBank/DDBJ whole genome shotgun (WGS) entry which is preliminary data.</text>
</comment>
<reference evidence="1" key="1">
    <citation type="submission" date="2023-01" db="EMBL/GenBank/DDBJ databases">
        <title>Sulfurovum sp. zt1-1 genome assembly.</title>
        <authorList>
            <person name="Wang J."/>
        </authorList>
    </citation>
    <scope>NUCLEOTIDE SEQUENCE</scope>
    <source>
        <strain evidence="1">Zt1-1</strain>
    </source>
</reference>
<evidence type="ECO:0000313" key="1">
    <source>
        <dbReference type="EMBL" id="MDM5271061.1"/>
    </source>
</evidence>
<accession>A0ABT7QW51</accession>
<dbReference type="EMBL" id="JAQIBD010000001">
    <property type="protein sequence ID" value="MDM5271061.1"/>
    <property type="molecule type" value="Genomic_DNA"/>
</dbReference>
<sequence>MKEKVLVIKAKFEMVKIVLSGSLTAEDLSHKKYLKVLIDATENTYLQLNDSLCESLVMCKECAVKRDILSKYLNLLDNIELGKTIDTQMEEELARFPEAINEIIDRINTVLIEM</sequence>
<name>A0ABT7QW51_9BACT</name>
<protein>
    <submittedName>
        <fullName evidence="1">Uncharacterized protein</fullName>
    </submittedName>
</protein>
<evidence type="ECO:0000313" key="2">
    <source>
        <dbReference type="Proteomes" id="UP001169069"/>
    </source>
</evidence>
<gene>
    <name evidence="1" type="ORF">PGH07_02590</name>
</gene>
<dbReference type="RefSeq" id="WP_289412363.1">
    <property type="nucleotide sequence ID" value="NZ_JAQIBD010000001.1"/>
</dbReference>
<keyword evidence="2" id="KW-1185">Reference proteome</keyword>